<name>A0A166L1R9_9AGAM</name>
<dbReference type="Proteomes" id="UP000076532">
    <property type="component" value="Unassembled WGS sequence"/>
</dbReference>
<keyword evidence="2" id="KW-1185">Reference proteome</keyword>
<accession>A0A166L1R9</accession>
<sequence length="129" mass="14285">MSASRANNALIRHKPPSNHVLSNNELLTMFKSAVAADTRSAARNYPQNNSSGHYLATKELGPKMITIVTKYARGRHLKCRRCRMRLTLSEALRKLKGCAPCREKAALSLKDWRAGKTADGTQSKTKVCS</sequence>
<evidence type="ECO:0000313" key="2">
    <source>
        <dbReference type="Proteomes" id="UP000076532"/>
    </source>
</evidence>
<proteinExistence type="predicted"/>
<dbReference type="EMBL" id="KV417539">
    <property type="protein sequence ID" value="KZP22484.1"/>
    <property type="molecule type" value="Genomic_DNA"/>
</dbReference>
<reference evidence="1 2" key="1">
    <citation type="journal article" date="2016" name="Mol. Biol. Evol.">
        <title>Comparative Genomics of Early-Diverging Mushroom-Forming Fungi Provides Insights into the Origins of Lignocellulose Decay Capabilities.</title>
        <authorList>
            <person name="Nagy L.G."/>
            <person name="Riley R."/>
            <person name="Tritt A."/>
            <person name="Adam C."/>
            <person name="Daum C."/>
            <person name="Floudas D."/>
            <person name="Sun H."/>
            <person name="Yadav J.S."/>
            <person name="Pangilinan J."/>
            <person name="Larsson K.H."/>
            <person name="Matsuura K."/>
            <person name="Barry K."/>
            <person name="Labutti K."/>
            <person name="Kuo R."/>
            <person name="Ohm R.A."/>
            <person name="Bhattacharya S.S."/>
            <person name="Shirouzu T."/>
            <person name="Yoshinaga Y."/>
            <person name="Martin F.M."/>
            <person name="Grigoriev I.V."/>
            <person name="Hibbett D.S."/>
        </authorList>
    </citation>
    <scope>NUCLEOTIDE SEQUENCE [LARGE SCALE GENOMIC DNA]</scope>
    <source>
        <strain evidence="1 2">CBS 109695</strain>
    </source>
</reference>
<protein>
    <submittedName>
        <fullName evidence="1">Uncharacterized protein</fullName>
    </submittedName>
</protein>
<evidence type="ECO:0000313" key="1">
    <source>
        <dbReference type="EMBL" id="KZP22484.1"/>
    </source>
</evidence>
<dbReference type="AlphaFoldDB" id="A0A166L1R9"/>
<gene>
    <name evidence="1" type="ORF">FIBSPDRAFT_890366</name>
</gene>
<organism evidence="1 2">
    <name type="scientific">Athelia psychrophila</name>
    <dbReference type="NCBI Taxonomy" id="1759441"/>
    <lineage>
        <taxon>Eukaryota</taxon>
        <taxon>Fungi</taxon>
        <taxon>Dikarya</taxon>
        <taxon>Basidiomycota</taxon>
        <taxon>Agaricomycotina</taxon>
        <taxon>Agaricomycetes</taxon>
        <taxon>Agaricomycetidae</taxon>
        <taxon>Atheliales</taxon>
        <taxon>Atheliaceae</taxon>
        <taxon>Athelia</taxon>
    </lineage>
</organism>